<dbReference type="GeneID" id="20349377"/>
<feature type="region of interest" description="Disordered" evidence="1">
    <location>
        <begin position="19"/>
        <end position="155"/>
    </location>
</feature>
<evidence type="ECO:0000313" key="3">
    <source>
        <dbReference type="EnsemblFungi" id="EJT75081"/>
    </source>
</evidence>
<reference evidence="3" key="4">
    <citation type="journal article" date="2015" name="G3 (Bethesda)">
        <title>Genome sequences of three phytopathogenic species of the Magnaporthaceae family of fungi.</title>
        <authorList>
            <person name="Okagaki L.H."/>
            <person name="Nunes C.C."/>
            <person name="Sailsbery J."/>
            <person name="Clay B."/>
            <person name="Brown D."/>
            <person name="John T."/>
            <person name="Oh Y."/>
            <person name="Young N."/>
            <person name="Fitzgerald M."/>
            <person name="Haas B.J."/>
            <person name="Zeng Q."/>
            <person name="Young S."/>
            <person name="Adiconis X."/>
            <person name="Fan L."/>
            <person name="Levin J.Z."/>
            <person name="Mitchell T.K."/>
            <person name="Okubara P.A."/>
            <person name="Farman M.L."/>
            <person name="Kohn L.M."/>
            <person name="Birren B."/>
            <person name="Ma L.-J."/>
            <person name="Dean R.A."/>
        </authorList>
    </citation>
    <scope>NUCLEOTIDE SEQUENCE</scope>
    <source>
        <strain evidence="3">R3-111a-1</strain>
    </source>
</reference>
<protein>
    <submittedName>
        <fullName evidence="2 3">Uncharacterized protein</fullName>
    </submittedName>
</protein>
<reference evidence="3" key="5">
    <citation type="submission" date="2018-04" db="UniProtKB">
        <authorList>
            <consortium name="EnsemblFungi"/>
        </authorList>
    </citation>
    <scope>IDENTIFICATION</scope>
    <source>
        <strain evidence="3">R3-111a-1</strain>
    </source>
</reference>
<dbReference type="HOGENOM" id="CLU_1695580_0_0_1"/>
<feature type="compositionally biased region" description="Low complexity" evidence="1">
    <location>
        <begin position="41"/>
        <end position="59"/>
    </location>
</feature>
<proteinExistence type="predicted"/>
<reference evidence="2" key="2">
    <citation type="submission" date="2010-07" db="EMBL/GenBank/DDBJ databases">
        <authorList>
            <consortium name="The Broad Institute Genome Sequencing Platform"/>
            <consortium name="Broad Institute Genome Sequencing Center for Infectious Disease"/>
            <person name="Ma L.-J."/>
            <person name="Dead R."/>
            <person name="Young S."/>
            <person name="Zeng Q."/>
            <person name="Koehrsen M."/>
            <person name="Alvarado L."/>
            <person name="Berlin A."/>
            <person name="Chapman S.B."/>
            <person name="Chen Z."/>
            <person name="Freedman E."/>
            <person name="Gellesch M."/>
            <person name="Goldberg J."/>
            <person name="Griggs A."/>
            <person name="Gujja S."/>
            <person name="Heilman E.R."/>
            <person name="Heiman D."/>
            <person name="Hepburn T."/>
            <person name="Howarth C."/>
            <person name="Jen D."/>
            <person name="Larson L."/>
            <person name="Mehta T."/>
            <person name="Neiman D."/>
            <person name="Pearson M."/>
            <person name="Roberts A."/>
            <person name="Saif S."/>
            <person name="Shea T."/>
            <person name="Shenoy N."/>
            <person name="Sisk P."/>
            <person name="Stolte C."/>
            <person name="Sykes S."/>
            <person name="Walk T."/>
            <person name="White J."/>
            <person name="Yandava C."/>
            <person name="Haas B."/>
            <person name="Nusbaum C."/>
            <person name="Birren B."/>
        </authorList>
    </citation>
    <scope>NUCLEOTIDE SEQUENCE</scope>
    <source>
        <strain evidence="2">R3-111a-1</strain>
    </source>
</reference>
<evidence type="ECO:0000313" key="4">
    <source>
        <dbReference type="Proteomes" id="UP000006039"/>
    </source>
</evidence>
<sequence length="155" mass="17019">MADWTAALSLARFRSAVYAVSTRQWGQGEGRERPDAAAAGQQKQPAVVAADQQQQQQQKTSRRPAADQQQRKQGAAAEQAKSDRKQDGLCRPSSARQEARRPGGQEARNQEARNQEAIRQARKAARRTFAAQIPLYAPCVSGRPRNEASRPVPSS</sequence>
<dbReference type="Proteomes" id="UP000006039">
    <property type="component" value="Unassembled WGS sequence"/>
</dbReference>
<dbReference type="VEuPathDB" id="FungiDB:GGTG_08919"/>
<evidence type="ECO:0000256" key="1">
    <source>
        <dbReference type="SAM" id="MobiDB-lite"/>
    </source>
</evidence>
<dbReference type="EnsemblFungi" id="EJT75081">
    <property type="protein sequence ID" value="EJT75081"/>
    <property type="gene ID" value="GGTG_08919"/>
</dbReference>
<dbReference type="RefSeq" id="XP_009225025.1">
    <property type="nucleotide sequence ID" value="XM_009226761.1"/>
</dbReference>
<reference evidence="2" key="3">
    <citation type="submission" date="2010-09" db="EMBL/GenBank/DDBJ databases">
        <title>Annotation of Gaeumannomyces graminis var. tritici R3-111a-1.</title>
        <authorList>
            <consortium name="The Broad Institute Genome Sequencing Platform"/>
            <person name="Ma L.-J."/>
            <person name="Dead R."/>
            <person name="Young S.K."/>
            <person name="Zeng Q."/>
            <person name="Gargeya S."/>
            <person name="Fitzgerald M."/>
            <person name="Haas B."/>
            <person name="Abouelleil A."/>
            <person name="Alvarado L."/>
            <person name="Arachchi H.M."/>
            <person name="Berlin A."/>
            <person name="Brown A."/>
            <person name="Chapman S.B."/>
            <person name="Chen Z."/>
            <person name="Dunbar C."/>
            <person name="Freedman E."/>
            <person name="Gearin G."/>
            <person name="Gellesch M."/>
            <person name="Goldberg J."/>
            <person name="Griggs A."/>
            <person name="Gujja S."/>
            <person name="Heiman D."/>
            <person name="Howarth C."/>
            <person name="Larson L."/>
            <person name="Lui A."/>
            <person name="MacDonald P.J.P."/>
            <person name="Mehta T."/>
            <person name="Montmayeur A."/>
            <person name="Murphy C."/>
            <person name="Neiman D."/>
            <person name="Pearson M."/>
            <person name="Priest M."/>
            <person name="Roberts A."/>
            <person name="Saif S."/>
            <person name="Shea T."/>
            <person name="Shenoy N."/>
            <person name="Sisk P."/>
            <person name="Stolte C."/>
            <person name="Sykes S."/>
            <person name="Yandava C."/>
            <person name="Wortman J."/>
            <person name="Nusbaum C."/>
            <person name="Birren B."/>
        </authorList>
    </citation>
    <scope>NUCLEOTIDE SEQUENCE</scope>
    <source>
        <strain evidence="2">R3-111a-1</strain>
    </source>
</reference>
<evidence type="ECO:0000313" key="2">
    <source>
        <dbReference type="EMBL" id="EJT75081.1"/>
    </source>
</evidence>
<keyword evidence="4" id="KW-1185">Reference proteome</keyword>
<dbReference type="EMBL" id="GL385398">
    <property type="protein sequence ID" value="EJT75081.1"/>
    <property type="molecule type" value="Genomic_DNA"/>
</dbReference>
<reference evidence="4" key="1">
    <citation type="submission" date="2010-07" db="EMBL/GenBank/DDBJ databases">
        <title>The genome sequence of Gaeumannomyces graminis var. tritici strain R3-111a-1.</title>
        <authorList>
            <consortium name="The Broad Institute Genome Sequencing Platform"/>
            <person name="Ma L.-J."/>
            <person name="Dead R."/>
            <person name="Young S."/>
            <person name="Zeng Q."/>
            <person name="Koehrsen M."/>
            <person name="Alvarado L."/>
            <person name="Berlin A."/>
            <person name="Chapman S.B."/>
            <person name="Chen Z."/>
            <person name="Freedman E."/>
            <person name="Gellesch M."/>
            <person name="Goldberg J."/>
            <person name="Griggs A."/>
            <person name="Gujja S."/>
            <person name="Heilman E.R."/>
            <person name="Heiman D."/>
            <person name="Hepburn T."/>
            <person name="Howarth C."/>
            <person name="Jen D."/>
            <person name="Larson L."/>
            <person name="Mehta T."/>
            <person name="Neiman D."/>
            <person name="Pearson M."/>
            <person name="Roberts A."/>
            <person name="Saif S."/>
            <person name="Shea T."/>
            <person name="Shenoy N."/>
            <person name="Sisk P."/>
            <person name="Stolte C."/>
            <person name="Sykes S."/>
            <person name="Walk T."/>
            <person name="White J."/>
            <person name="Yandava C."/>
            <person name="Haas B."/>
            <person name="Nusbaum C."/>
            <person name="Birren B."/>
        </authorList>
    </citation>
    <scope>NUCLEOTIDE SEQUENCE [LARGE SCALE GENOMIC DNA]</scope>
    <source>
        <strain evidence="4">R3-111a-1</strain>
    </source>
</reference>
<dbReference type="AlphaFoldDB" id="J3P5X9"/>
<organism evidence="2">
    <name type="scientific">Gaeumannomyces tritici (strain R3-111a-1)</name>
    <name type="common">Wheat and barley take-all root rot fungus</name>
    <name type="synonym">Gaeumannomyces graminis var. tritici</name>
    <dbReference type="NCBI Taxonomy" id="644352"/>
    <lineage>
        <taxon>Eukaryota</taxon>
        <taxon>Fungi</taxon>
        <taxon>Dikarya</taxon>
        <taxon>Ascomycota</taxon>
        <taxon>Pezizomycotina</taxon>
        <taxon>Sordariomycetes</taxon>
        <taxon>Sordariomycetidae</taxon>
        <taxon>Magnaporthales</taxon>
        <taxon>Magnaporthaceae</taxon>
        <taxon>Gaeumannomyces</taxon>
    </lineage>
</organism>
<feature type="compositionally biased region" description="Basic and acidic residues" evidence="1">
    <location>
        <begin position="97"/>
        <end position="116"/>
    </location>
</feature>
<gene>
    <name evidence="3" type="primary">20349377</name>
    <name evidence="2" type="ORF">GGTG_08919</name>
</gene>
<accession>J3P5X9</accession>
<name>J3P5X9_GAET3</name>